<keyword evidence="1" id="KW-0378">Hydrolase</keyword>
<accession>A0A9P6XNL6</accession>
<dbReference type="AlphaFoldDB" id="A0A9P6XNL6"/>
<gene>
    <name evidence="2" type="ORF">G6F50_018037</name>
</gene>
<proteinExistence type="predicted"/>
<dbReference type="InterPro" id="IPR011059">
    <property type="entry name" value="Metal-dep_hydrolase_composite"/>
</dbReference>
<comment type="caution">
    <text evidence="2">The sequence shown here is derived from an EMBL/GenBank/DDBJ whole genome shotgun (WGS) entry which is preliminary data.</text>
</comment>
<organism evidence="2 3">
    <name type="scientific">Rhizopus delemar</name>
    <dbReference type="NCBI Taxonomy" id="936053"/>
    <lineage>
        <taxon>Eukaryota</taxon>
        <taxon>Fungi</taxon>
        <taxon>Fungi incertae sedis</taxon>
        <taxon>Mucoromycota</taxon>
        <taxon>Mucoromycotina</taxon>
        <taxon>Mucoromycetes</taxon>
        <taxon>Mucorales</taxon>
        <taxon>Mucorineae</taxon>
        <taxon>Rhizopodaceae</taxon>
        <taxon>Rhizopus</taxon>
    </lineage>
</organism>
<evidence type="ECO:0000313" key="3">
    <source>
        <dbReference type="Proteomes" id="UP000740926"/>
    </source>
</evidence>
<dbReference type="Gene3D" id="2.30.40.10">
    <property type="entry name" value="Urease, subunit C, domain 1"/>
    <property type="match status" value="1"/>
</dbReference>
<dbReference type="PANTHER" id="PTHR11113:SF14">
    <property type="entry name" value="N-ACETYLGLUCOSAMINE-6-PHOSPHATE DEACETYLASE"/>
    <property type="match status" value="1"/>
</dbReference>
<evidence type="ECO:0008006" key="4">
    <source>
        <dbReference type="Google" id="ProtNLM"/>
    </source>
</evidence>
<evidence type="ECO:0000256" key="1">
    <source>
        <dbReference type="ARBA" id="ARBA00022801"/>
    </source>
</evidence>
<keyword evidence="3" id="KW-1185">Reference proteome</keyword>
<dbReference type="GO" id="GO:0006046">
    <property type="term" value="P:N-acetylglucosamine catabolic process"/>
    <property type="evidence" value="ECO:0007669"/>
    <property type="project" value="TreeGrafter"/>
</dbReference>
<dbReference type="Proteomes" id="UP000740926">
    <property type="component" value="Unassembled WGS sequence"/>
</dbReference>
<dbReference type="EMBL" id="JAANIU010015328">
    <property type="protein sequence ID" value="KAG1529385.1"/>
    <property type="molecule type" value="Genomic_DNA"/>
</dbReference>
<sequence length="83" mass="8668">MATVLRNARILAGDEFRDDLAVVIEDGRISALLPDAAPQIGQAAEQVDLGVGWLLPGFIDVQVNGGGGALRTGVSAPPRCCRR</sequence>
<dbReference type="PANTHER" id="PTHR11113">
    <property type="entry name" value="N-ACETYLGLUCOSAMINE-6-PHOSPHATE DEACETYLASE"/>
    <property type="match status" value="1"/>
</dbReference>
<dbReference type="Gene3D" id="3.20.20.140">
    <property type="entry name" value="Metal-dependent hydrolases"/>
    <property type="match status" value="1"/>
</dbReference>
<dbReference type="GO" id="GO:0008448">
    <property type="term" value="F:N-acetylglucosamine-6-phosphate deacetylase activity"/>
    <property type="evidence" value="ECO:0007669"/>
    <property type="project" value="TreeGrafter"/>
</dbReference>
<protein>
    <recommendedName>
        <fullName evidence="4">N-acetylglucosamine-6-phosphate deacetylase</fullName>
    </recommendedName>
</protein>
<reference evidence="2 3" key="1">
    <citation type="journal article" date="2020" name="Microb. Genom.">
        <title>Genetic diversity of clinical and environmental Mucorales isolates obtained from an investigation of mucormycosis cases among solid organ transplant recipients.</title>
        <authorList>
            <person name="Nguyen M.H."/>
            <person name="Kaul D."/>
            <person name="Muto C."/>
            <person name="Cheng S.J."/>
            <person name="Richter R.A."/>
            <person name="Bruno V.M."/>
            <person name="Liu G."/>
            <person name="Beyhan S."/>
            <person name="Sundermann A.J."/>
            <person name="Mounaud S."/>
            <person name="Pasculle A.W."/>
            <person name="Nierman W.C."/>
            <person name="Driscoll E."/>
            <person name="Cumbie R."/>
            <person name="Clancy C.J."/>
            <person name="Dupont C.L."/>
        </authorList>
    </citation>
    <scope>NUCLEOTIDE SEQUENCE [LARGE SCALE GENOMIC DNA]</scope>
    <source>
        <strain evidence="2 3">GL24</strain>
    </source>
</reference>
<evidence type="ECO:0000313" key="2">
    <source>
        <dbReference type="EMBL" id="KAG1529385.1"/>
    </source>
</evidence>
<dbReference type="SUPFAM" id="SSF51338">
    <property type="entry name" value="Composite domain of metallo-dependent hydrolases"/>
    <property type="match status" value="1"/>
</dbReference>
<name>A0A9P6XNL6_9FUNG</name>